<reference evidence="12 13" key="1">
    <citation type="submission" date="2019-08" db="EMBL/GenBank/DDBJ databases">
        <title>Flavobacterium alkalisoli sp. nov., isolated from rhizosphere soil of Suaeda salsa.</title>
        <authorList>
            <person name="Sun J.-Q."/>
            <person name="Xu L."/>
        </authorList>
    </citation>
    <scope>NUCLEOTIDE SEQUENCE [LARGE SCALE GENOMIC DNA]</scope>
    <source>
        <strain evidence="12 13">XS-5</strain>
    </source>
</reference>
<keyword evidence="2 6" id="KW-0808">Transferase</keyword>
<keyword evidence="6" id="KW-0460">Magnesium</keyword>
<dbReference type="NCBIfam" id="TIGR03705">
    <property type="entry name" value="poly_P_kin"/>
    <property type="match status" value="1"/>
</dbReference>
<dbReference type="InterPro" id="IPR024953">
    <property type="entry name" value="PP_kinase_middle"/>
</dbReference>
<dbReference type="Gene3D" id="3.30.870.10">
    <property type="entry name" value="Endonuclease Chain A"/>
    <property type="match status" value="2"/>
</dbReference>
<feature type="binding site" evidence="6">
    <location>
        <position position="390"/>
    </location>
    <ligand>
        <name>Mg(2+)</name>
        <dbReference type="ChEBI" id="CHEBI:18420"/>
    </ligand>
</feature>
<dbReference type="NCBIfam" id="NF003917">
    <property type="entry name" value="PRK05443.1-1"/>
    <property type="match status" value="1"/>
</dbReference>
<dbReference type="SUPFAM" id="SSF56024">
    <property type="entry name" value="Phospholipase D/nuclease"/>
    <property type="match status" value="2"/>
</dbReference>
<dbReference type="InterPro" id="IPR025200">
    <property type="entry name" value="PPK_C_dom2"/>
</dbReference>
<dbReference type="KEGG" id="fak:FUA48_14335"/>
<feature type="domain" description="Polyphosphate kinase C-terminal" evidence="11">
    <location>
        <begin position="346"/>
        <end position="509"/>
    </location>
</feature>
<evidence type="ECO:0000256" key="2">
    <source>
        <dbReference type="ARBA" id="ARBA00022679"/>
    </source>
</evidence>
<dbReference type="InterPro" id="IPR036830">
    <property type="entry name" value="PP_kinase_middle_dom_sf"/>
</dbReference>
<gene>
    <name evidence="12" type="primary">ppk1</name>
    <name evidence="6" type="synonym">ppk</name>
    <name evidence="12" type="ORF">FUA48_14335</name>
</gene>
<keyword evidence="5 6" id="KW-0067">ATP-binding</keyword>
<evidence type="ECO:0000259" key="8">
    <source>
        <dbReference type="Pfam" id="PF02503"/>
    </source>
</evidence>
<dbReference type="GO" id="GO:0009358">
    <property type="term" value="C:polyphosphate kinase complex"/>
    <property type="evidence" value="ECO:0007669"/>
    <property type="project" value="InterPro"/>
</dbReference>
<evidence type="ECO:0000256" key="1">
    <source>
        <dbReference type="ARBA" id="ARBA00022553"/>
    </source>
</evidence>
<comment type="PTM">
    <text evidence="6 7">An intermediate of this reaction is the autophosphorylated ppk in which a phosphate is covalently linked to a histidine residue through a N-P bond.</text>
</comment>
<organism evidence="12 13">
    <name type="scientific">Flavobacterium alkalisoli</name>
    <dbReference type="NCBI Taxonomy" id="2602769"/>
    <lineage>
        <taxon>Bacteria</taxon>
        <taxon>Pseudomonadati</taxon>
        <taxon>Bacteroidota</taxon>
        <taxon>Flavobacteriia</taxon>
        <taxon>Flavobacteriales</taxon>
        <taxon>Flavobacteriaceae</taxon>
        <taxon>Flavobacterium</taxon>
    </lineage>
</organism>
<evidence type="ECO:0000313" key="12">
    <source>
        <dbReference type="EMBL" id="QEE50712.1"/>
    </source>
</evidence>
<dbReference type="RefSeq" id="WP_147584165.1">
    <property type="nucleotide sequence ID" value="NZ_CP042831.1"/>
</dbReference>
<feature type="domain" description="Polyphosphate kinase C-terminal" evidence="10">
    <location>
        <begin position="518"/>
        <end position="689"/>
    </location>
</feature>
<dbReference type="InterPro" id="IPR041108">
    <property type="entry name" value="PP_kinase_C_1"/>
</dbReference>
<evidence type="ECO:0000259" key="11">
    <source>
        <dbReference type="Pfam" id="PF17941"/>
    </source>
</evidence>
<dbReference type="EC" id="2.7.4.1" evidence="6 7"/>
<dbReference type="PANTHER" id="PTHR30218:SF0">
    <property type="entry name" value="POLYPHOSPHATE KINASE"/>
    <property type="match status" value="1"/>
</dbReference>
<feature type="binding site" evidence="6">
    <location>
        <position position="49"/>
    </location>
    <ligand>
        <name>ATP</name>
        <dbReference type="ChEBI" id="CHEBI:30616"/>
    </ligand>
</feature>
<comment type="catalytic activity">
    <reaction evidence="6 7">
        <text>[phosphate](n) + ATP = [phosphate](n+1) + ADP</text>
        <dbReference type="Rhea" id="RHEA:19573"/>
        <dbReference type="Rhea" id="RHEA-COMP:9859"/>
        <dbReference type="Rhea" id="RHEA-COMP:14280"/>
        <dbReference type="ChEBI" id="CHEBI:16838"/>
        <dbReference type="ChEBI" id="CHEBI:30616"/>
        <dbReference type="ChEBI" id="CHEBI:456216"/>
        <dbReference type="EC" id="2.7.4.1"/>
    </reaction>
</comment>
<dbReference type="Pfam" id="PF17941">
    <property type="entry name" value="PP_kinase_C_1"/>
    <property type="match status" value="1"/>
</dbReference>
<comment type="function">
    <text evidence="6 7">Catalyzes the reversible transfer of the terminal phosphate of ATP to form a long-chain polyphosphate (polyP).</text>
</comment>
<feature type="domain" description="Polyphosphate kinase middle" evidence="8">
    <location>
        <begin position="125"/>
        <end position="320"/>
    </location>
</feature>
<sequence length="707" mass="82193">MIHHHTPVNRYIDREKSWLAFNARVLQEAADEKVPLLDRLRFLGIFSNNLDEFFRVRYAAVRRLSLAGQTGEKILGGISAQQLLKDITEIVIEQQSESLRILSVIEQELQQENIYIINETEVSKEQQNFIKDFFIQKVSPELVTIILNDLDEFPLLKDAAGYLAVKLVIPPKEKKITEGEPVNLEPEVRYAVVEMPKTINRFVVLPSNNEKQYIILLDDVIRYNLYSIFNIFNYESISAHMIKITRDAQLEIDSDQSKSLMEKISKGVKERRIGEPVRFVYDQSIEKDTLNFFLTRMGIDATDSIIPGGRYHNRRDYMSFPNLGRYDLLYKQNTPLPIPGLSLEGSILQKIKQKDYLLNAPYQSYSYVIKFLREAALDPKVVSIKITLYRLAKNSQIVSSLINAAKNGKKVTVQIELQARFDEASNISYSEQMQREGINLIFGVKGLKVHSKICVIERIEKGKFKRYGFISTGNFNESTAKIYTDVTLFTCHQQILKDVNKIFDFFDVNYRVHRYKHLFVSPHYTRSKFYKLIDREILNAIAGKEAYIKLKMNSLTDYKMIDKLYEASREGVKVQLIIRGICCLIPGEEDMSENIEAISIVDNYLEHSRVYIFGNSGDPEVFISSADFMTRNLDERVEVTCPIYDADIKQELIDTFEIGWKGNVKARLHSENLENKYRKRPHEKVFRAQLETYNYYRDMLEVIYEQL</sequence>
<feature type="binding site" evidence="6">
    <location>
        <position position="579"/>
    </location>
    <ligand>
        <name>ATP</name>
        <dbReference type="ChEBI" id="CHEBI:30616"/>
    </ligand>
</feature>
<dbReference type="GO" id="GO:0008976">
    <property type="term" value="F:polyphosphate kinase activity"/>
    <property type="evidence" value="ECO:0007669"/>
    <property type="project" value="UniProtKB-UniRule"/>
</dbReference>
<dbReference type="InterPro" id="IPR036832">
    <property type="entry name" value="PPK_N_dom_sf"/>
</dbReference>
<dbReference type="SUPFAM" id="SSF143724">
    <property type="entry name" value="PHP14-like"/>
    <property type="match status" value="1"/>
</dbReference>
<evidence type="ECO:0000259" key="9">
    <source>
        <dbReference type="Pfam" id="PF13089"/>
    </source>
</evidence>
<dbReference type="Gene3D" id="3.30.1840.10">
    <property type="entry name" value="Polyphosphate kinase middle domain"/>
    <property type="match status" value="1"/>
</dbReference>
<dbReference type="Gene3D" id="1.20.58.310">
    <property type="entry name" value="Polyphosphate kinase N-terminal domain"/>
    <property type="match status" value="1"/>
</dbReference>
<keyword evidence="6" id="KW-0479">Metal-binding</keyword>
<comment type="cofactor">
    <cofactor evidence="6">
        <name>Mg(2+)</name>
        <dbReference type="ChEBI" id="CHEBI:18420"/>
    </cofactor>
</comment>
<accession>A0A5B9G099</accession>
<dbReference type="EMBL" id="CP042831">
    <property type="protein sequence ID" value="QEE50712.1"/>
    <property type="molecule type" value="Genomic_DNA"/>
</dbReference>
<comment type="similarity">
    <text evidence="6 7">Belongs to the polyphosphate kinase 1 (PPK1) family.</text>
</comment>
<feature type="binding site" evidence="6">
    <location>
        <position position="607"/>
    </location>
    <ligand>
        <name>ATP</name>
        <dbReference type="ChEBI" id="CHEBI:30616"/>
    </ligand>
</feature>
<dbReference type="HAMAP" id="MF_00347">
    <property type="entry name" value="Polyphosphate_kinase"/>
    <property type="match status" value="1"/>
</dbReference>
<dbReference type="AlphaFoldDB" id="A0A5B9G099"/>
<dbReference type="GO" id="GO:0046872">
    <property type="term" value="F:metal ion binding"/>
    <property type="evidence" value="ECO:0007669"/>
    <property type="project" value="UniProtKB-KW"/>
</dbReference>
<dbReference type="PIRSF" id="PIRSF015589">
    <property type="entry name" value="PP_kinase"/>
    <property type="match status" value="1"/>
</dbReference>
<keyword evidence="4 6" id="KW-0418">Kinase</keyword>
<feature type="domain" description="Polyphosphate kinase N-terminal" evidence="9">
    <location>
        <begin position="11"/>
        <end position="116"/>
    </location>
</feature>
<feature type="active site" description="Phosphohistidine intermediate" evidence="6">
    <location>
        <position position="450"/>
    </location>
</feature>
<dbReference type="InterPro" id="IPR003414">
    <property type="entry name" value="PP_kinase"/>
</dbReference>
<protein>
    <recommendedName>
        <fullName evidence="6 7">Polyphosphate kinase</fullName>
        <ecNumber evidence="6 7">2.7.4.1</ecNumber>
    </recommendedName>
    <alternativeName>
        <fullName evidence="6">ATP-polyphosphate phosphotransferase</fullName>
    </alternativeName>
    <alternativeName>
        <fullName evidence="6">Polyphosphoric acid kinase</fullName>
    </alternativeName>
</protein>
<dbReference type="PANTHER" id="PTHR30218">
    <property type="entry name" value="POLYPHOSPHATE KINASE"/>
    <property type="match status" value="1"/>
</dbReference>
<dbReference type="GO" id="GO:0005524">
    <property type="term" value="F:ATP binding"/>
    <property type="evidence" value="ECO:0007669"/>
    <property type="project" value="UniProtKB-KW"/>
</dbReference>
<dbReference type="SUPFAM" id="SSF140356">
    <property type="entry name" value="PPK N-terminal domain-like"/>
    <property type="match status" value="1"/>
</dbReference>
<dbReference type="OrthoDB" id="9761456at2"/>
<feature type="binding site" evidence="6">
    <location>
        <position position="420"/>
    </location>
    <ligand>
        <name>Mg(2+)</name>
        <dbReference type="ChEBI" id="CHEBI:18420"/>
    </ligand>
</feature>
<evidence type="ECO:0000256" key="5">
    <source>
        <dbReference type="ARBA" id="ARBA00022840"/>
    </source>
</evidence>
<dbReference type="Pfam" id="PF13089">
    <property type="entry name" value="PP_kinase_N"/>
    <property type="match status" value="1"/>
</dbReference>
<dbReference type="Pfam" id="PF13090">
    <property type="entry name" value="PP_kinase_C"/>
    <property type="match status" value="1"/>
</dbReference>
<dbReference type="CDD" id="cd09167">
    <property type="entry name" value="PLDc_EcPPK1_C2_like"/>
    <property type="match status" value="1"/>
</dbReference>
<keyword evidence="1 6" id="KW-0597">Phosphoprotein</keyword>
<proteinExistence type="inferred from homology"/>
<evidence type="ECO:0000256" key="4">
    <source>
        <dbReference type="ARBA" id="ARBA00022777"/>
    </source>
</evidence>
<evidence type="ECO:0000256" key="6">
    <source>
        <dbReference type="HAMAP-Rule" id="MF_00347"/>
    </source>
</evidence>
<evidence type="ECO:0000256" key="7">
    <source>
        <dbReference type="RuleBase" id="RU003800"/>
    </source>
</evidence>
<dbReference type="Proteomes" id="UP000321222">
    <property type="component" value="Chromosome"/>
</dbReference>
<dbReference type="InterPro" id="IPR025198">
    <property type="entry name" value="PPK_N_dom"/>
</dbReference>
<dbReference type="GO" id="GO:0006799">
    <property type="term" value="P:polyphosphate biosynthetic process"/>
    <property type="evidence" value="ECO:0007669"/>
    <property type="project" value="UniProtKB-UniRule"/>
</dbReference>
<keyword evidence="3 6" id="KW-0547">Nucleotide-binding</keyword>
<feature type="binding site" evidence="6">
    <location>
        <position position="483"/>
    </location>
    <ligand>
        <name>ATP</name>
        <dbReference type="ChEBI" id="CHEBI:30616"/>
    </ligand>
</feature>
<keyword evidence="13" id="KW-1185">Reference proteome</keyword>
<dbReference type="CDD" id="cd09164">
    <property type="entry name" value="PLDc_EcPPK1_C1_like"/>
    <property type="match status" value="1"/>
</dbReference>
<name>A0A5B9G099_9FLAO</name>
<dbReference type="Pfam" id="PF02503">
    <property type="entry name" value="PP_kinase"/>
    <property type="match status" value="1"/>
</dbReference>
<evidence type="ECO:0000256" key="3">
    <source>
        <dbReference type="ARBA" id="ARBA00022741"/>
    </source>
</evidence>
<evidence type="ECO:0000259" key="10">
    <source>
        <dbReference type="Pfam" id="PF13090"/>
    </source>
</evidence>
<evidence type="ECO:0000313" key="13">
    <source>
        <dbReference type="Proteomes" id="UP000321222"/>
    </source>
</evidence>